<keyword evidence="3" id="KW-1185">Reference proteome</keyword>
<dbReference type="EnsemblPlants" id="OBART07G10160.1">
    <property type="protein sequence ID" value="OBART07G10160.1"/>
    <property type="gene ID" value="OBART07G10160"/>
</dbReference>
<dbReference type="PANTHER" id="PTHR35317:SF23">
    <property type="entry name" value="OS04G0629600 PROTEIN"/>
    <property type="match status" value="1"/>
</dbReference>
<feature type="region of interest" description="Disordered" evidence="1">
    <location>
        <begin position="256"/>
        <end position="287"/>
    </location>
</feature>
<dbReference type="Pfam" id="PF14223">
    <property type="entry name" value="Retrotran_gag_2"/>
    <property type="match status" value="1"/>
</dbReference>
<evidence type="ECO:0000313" key="3">
    <source>
        <dbReference type="Proteomes" id="UP000026960"/>
    </source>
</evidence>
<feature type="compositionally biased region" description="Polar residues" evidence="1">
    <location>
        <begin position="278"/>
        <end position="287"/>
    </location>
</feature>
<sequence>MARDGQEVEAAPPSDGRRIRPPETRPALRQLKAIQLLDGSNYVEWRNNVLINLAMLDYDLAIREDPPEEPQTAEELNIIGEEYDNLMWAYNKKLANWEKSNRMCLIYVKGAISPEVIGGIIDSNDIKTYLANIEESFEFAPKTHANTTLVNEMITSHYNGKSGIKKHILEMTHMANQLRSMDMKISDGFLVHIIMRSFGPNYDPFKIKYNTQKEEWTIQEVILHSVEEEERQKAEKQKIKDRLNLTNAFDKGKKVYQGESYNKNSEPEGEQKQEGIKASTSAVPLSTSPYCHFCASDGH</sequence>
<protein>
    <recommendedName>
        <fullName evidence="4">Retrotransposon Copia-like N-terminal domain-containing protein</fullName>
    </recommendedName>
</protein>
<dbReference type="eggNOG" id="ENOG502RY1G">
    <property type="taxonomic scope" value="Eukaryota"/>
</dbReference>
<dbReference type="STRING" id="65489.A0A0D3GPL2"/>
<evidence type="ECO:0000256" key="1">
    <source>
        <dbReference type="SAM" id="MobiDB-lite"/>
    </source>
</evidence>
<dbReference type="PANTHER" id="PTHR35317">
    <property type="entry name" value="OS04G0629600 PROTEIN"/>
    <property type="match status" value="1"/>
</dbReference>
<feature type="compositionally biased region" description="Basic and acidic residues" evidence="1">
    <location>
        <begin position="265"/>
        <end position="275"/>
    </location>
</feature>
<reference evidence="2" key="1">
    <citation type="journal article" date="2009" name="Rice">
        <title>De Novo Next Generation Sequencing of Plant Genomes.</title>
        <authorList>
            <person name="Rounsley S."/>
            <person name="Marri P.R."/>
            <person name="Yu Y."/>
            <person name="He R."/>
            <person name="Sisneros N."/>
            <person name="Goicoechea J.L."/>
            <person name="Lee S.J."/>
            <person name="Angelova A."/>
            <person name="Kudrna D."/>
            <person name="Luo M."/>
            <person name="Affourtit J."/>
            <person name="Desany B."/>
            <person name="Knight J."/>
            <person name="Niazi F."/>
            <person name="Egholm M."/>
            <person name="Wing R.A."/>
        </authorList>
    </citation>
    <scope>NUCLEOTIDE SEQUENCE [LARGE SCALE GENOMIC DNA]</scope>
    <source>
        <strain evidence="2">cv. IRGC 105608</strain>
    </source>
</reference>
<evidence type="ECO:0000313" key="2">
    <source>
        <dbReference type="EnsemblPlants" id="OBART07G10160.1"/>
    </source>
</evidence>
<reference evidence="2" key="2">
    <citation type="submission" date="2015-03" db="UniProtKB">
        <authorList>
            <consortium name="EnsemblPlants"/>
        </authorList>
    </citation>
    <scope>IDENTIFICATION</scope>
</reference>
<evidence type="ECO:0008006" key="4">
    <source>
        <dbReference type="Google" id="ProtNLM"/>
    </source>
</evidence>
<proteinExistence type="predicted"/>
<accession>A0A0D3GPL2</accession>
<dbReference type="Proteomes" id="UP000026960">
    <property type="component" value="Chromosome 7"/>
</dbReference>
<dbReference type="AlphaFoldDB" id="A0A0D3GPL2"/>
<dbReference type="Gramene" id="OBART07G10160.1">
    <property type="protein sequence ID" value="OBART07G10160.1"/>
    <property type="gene ID" value="OBART07G10160"/>
</dbReference>
<dbReference type="HOGENOM" id="CLU_062938_0_1_1"/>
<dbReference type="PaxDb" id="65489-OBART07G10160.1"/>
<feature type="region of interest" description="Disordered" evidence="1">
    <location>
        <begin position="1"/>
        <end position="24"/>
    </location>
</feature>
<organism evidence="2">
    <name type="scientific">Oryza barthii</name>
    <dbReference type="NCBI Taxonomy" id="65489"/>
    <lineage>
        <taxon>Eukaryota</taxon>
        <taxon>Viridiplantae</taxon>
        <taxon>Streptophyta</taxon>
        <taxon>Embryophyta</taxon>
        <taxon>Tracheophyta</taxon>
        <taxon>Spermatophyta</taxon>
        <taxon>Magnoliopsida</taxon>
        <taxon>Liliopsida</taxon>
        <taxon>Poales</taxon>
        <taxon>Poaceae</taxon>
        <taxon>BOP clade</taxon>
        <taxon>Oryzoideae</taxon>
        <taxon>Oryzeae</taxon>
        <taxon>Oryzinae</taxon>
        <taxon>Oryza</taxon>
    </lineage>
</organism>
<name>A0A0D3GPL2_9ORYZ</name>